<feature type="region of interest" description="Disordered" evidence="1">
    <location>
        <begin position="246"/>
        <end position="337"/>
    </location>
</feature>
<dbReference type="GeneID" id="36587345"/>
<dbReference type="Proteomes" id="UP000235371">
    <property type="component" value="Unassembled WGS sequence"/>
</dbReference>
<feature type="compositionally biased region" description="Basic and acidic residues" evidence="1">
    <location>
        <begin position="562"/>
        <end position="573"/>
    </location>
</feature>
<feature type="region of interest" description="Disordered" evidence="1">
    <location>
        <begin position="511"/>
        <end position="535"/>
    </location>
</feature>
<feature type="region of interest" description="Disordered" evidence="1">
    <location>
        <begin position="75"/>
        <end position="234"/>
    </location>
</feature>
<dbReference type="InParanoid" id="A0A2J6TQW6"/>
<dbReference type="STRING" id="1095630.A0A2J6TQW6"/>
<dbReference type="RefSeq" id="XP_024742296.1">
    <property type="nucleotide sequence ID" value="XM_024879268.1"/>
</dbReference>
<feature type="compositionally biased region" description="Basic and acidic residues" evidence="1">
    <location>
        <begin position="415"/>
        <end position="424"/>
    </location>
</feature>
<dbReference type="EMBL" id="KZ613746">
    <property type="protein sequence ID" value="PMD65392.1"/>
    <property type="molecule type" value="Genomic_DNA"/>
</dbReference>
<evidence type="ECO:0000256" key="1">
    <source>
        <dbReference type="SAM" id="MobiDB-lite"/>
    </source>
</evidence>
<feature type="compositionally biased region" description="Polar residues" evidence="1">
    <location>
        <begin position="263"/>
        <end position="280"/>
    </location>
</feature>
<feature type="compositionally biased region" description="Polar residues" evidence="1">
    <location>
        <begin position="296"/>
        <end position="310"/>
    </location>
</feature>
<name>A0A2J6TQW6_9HELO</name>
<proteinExistence type="predicted"/>
<feature type="compositionally biased region" description="Basic and acidic residues" evidence="1">
    <location>
        <begin position="75"/>
        <end position="98"/>
    </location>
</feature>
<gene>
    <name evidence="2" type="ORF">K444DRAFT_607947</name>
</gene>
<feature type="region of interest" description="Disordered" evidence="1">
    <location>
        <begin position="411"/>
        <end position="432"/>
    </location>
</feature>
<dbReference type="OrthoDB" id="4590776at2759"/>
<reference evidence="2 3" key="1">
    <citation type="submission" date="2016-04" db="EMBL/GenBank/DDBJ databases">
        <title>A degradative enzymes factory behind the ericoid mycorrhizal symbiosis.</title>
        <authorList>
            <consortium name="DOE Joint Genome Institute"/>
            <person name="Martino E."/>
            <person name="Morin E."/>
            <person name="Grelet G."/>
            <person name="Kuo A."/>
            <person name="Kohler A."/>
            <person name="Daghino S."/>
            <person name="Barry K."/>
            <person name="Choi C."/>
            <person name="Cichocki N."/>
            <person name="Clum A."/>
            <person name="Copeland A."/>
            <person name="Hainaut M."/>
            <person name="Haridas S."/>
            <person name="Labutti K."/>
            <person name="Lindquist E."/>
            <person name="Lipzen A."/>
            <person name="Khouja H.-R."/>
            <person name="Murat C."/>
            <person name="Ohm R."/>
            <person name="Olson A."/>
            <person name="Spatafora J."/>
            <person name="Veneault-Fourrey C."/>
            <person name="Henrissat B."/>
            <person name="Grigoriev I."/>
            <person name="Martin F."/>
            <person name="Perotto S."/>
        </authorList>
    </citation>
    <scope>NUCLEOTIDE SEQUENCE [LARGE SCALE GENOMIC DNA]</scope>
    <source>
        <strain evidence="2 3">E</strain>
    </source>
</reference>
<feature type="region of interest" description="Disordered" evidence="1">
    <location>
        <begin position="468"/>
        <end position="496"/>
    </location>
</feature>
<feature type="compositionally biased region" description="Acidic residues" evidence="1">
    <location>
        <begin position="587"/>
        <end position="602"/>
    </location>
</feature>
<feature type="compositionally biased region" description="Basic and acidic residues" evidence="1">
    <location>
        <begin position="123"/>
        <end position="133"/>
    </location>
</feature>
<evidence type="ECO:0000313" key="2">
    <source>
        <dbReference type="EMBL" id="PMD65392.1"/>
    </source>
</evidence>
<protein>
    <submittedName>
        <fullName evidence="2">Uncharacterized protein</fullName>
    </submittedName>
</protein>
<dbReference type="AlphaFoldDB" id="A0A2J6TQW6"/>
<evidence type="ECO:0000313" key="3">
    <source>
        <dbReference type="Proteomes" id="UP000235371"/>
    </source>
</evidence>
<organism evidence="2 3">
    <name type="scientific">Hyaloscypha bicolor E</name>
    <dbReference type="NCBI Taxonomy" id="1095630"/>
    <lineage>
        <taxon>Eukaryota</taxon>
        <taxon>Fungi</taxon>
        <taxon>Dikarya</taxon>
        <taxon>Ascomycota</taxon>
        <taxon>Pezizomycotina</taxon>
        <taxon>Leotiomycetes</taxon>
        <taxon>Helotiales</taxon>
        <taxon>Hyaloscyphaceae</taxon>
        <taxon>Hyaloscypha</taxon>
        <taxon>Hyaloscypha bicolor</taxon>
    </lineage>
</organism>
<sequence length="602" mass="67694">MAGRQRTFELIPTTLAKSHGNQPTYMTSKQVKKAYQEANRGPRISRAEQRRLDAEELQRQNKEYERERVAAKAKAAREKKAAKETADKEARRRMRLPEPSRFVRASQPTISKFVRGGNNGKRSWQEMKMHTLEEDSEGTLSESGFGEKDDAQPPAKRVPAEDDSEDEFGDFPSLSQSDLLEKIDSSMVSLNGAGTGSPAVVAKQPALPPCQEPSQSLPARKSSEDEYPLDNSQLVAEMVNTQLLSEAAEAVQRSDGTELPVPKQTTPKPTLSKKPQQQVQPIPRDILPKPTDAKNQKLSVSRSADSNNARTKPAKPTVVSRPVLQEVSTNMPPPPIPLKEKKAISFAPSPQKHRSLLQITTKTTNKPKHIIPLSGTQVFLENHLDDFFPSPTQEIRELLSDVDDLPSNTQIARELSPDSPKEDLNSLPPNRATMRWPNLKPIIEENEFDNLICTQDLILSSQELLEITTPSRPPPKSHVEPEPVKQKPVPRPKPRFFEEKDDDILHAVLHESKTNAIRSHRPAPQTRETKRPFFEEKEDDLLAAAIYESKMMAGKQQMVKVPLKETNENERKERTLKRRISSASTDYGEDEFSGEEWESLVL</sequence>
<accession>A0A2J6TQW6</accession>
<keyword evidence="3" id="KW-1185">Reference proteome</keyword>
<feature type="region of interest" description="Disordered" evidence="1">
    <location>
        <begin position="554"/>
        <end position="602"/>
    </location>
</feature>